<dbReference type="PANTHER" id="PTHR42852">
    <property type="entry name" value="THIOL:DISULFIDE INTERCHANGE PROTEIN DSBE"/>
    <property type="match status" value="1"/>
</dbReference>
<keyword evidence="1" id="KW-1015">Disulfide bond</keyword>
<dbReference type="CDD" id="cd02966">
    <property type="entry name" value="TlpA_like_family"/>
    <property type="match status" value="1"/>
</dbReference>
<dbReference type="InterPro" id="IPR036249">
    <property type="entry name" value="Thioredoxin-like_sf"/>
</dbReference>
<keyword evidence="4" id="KW-1185">Reference proteome</keyword>
<accession>A0ABS4J5H4</accession>
<gene>
    <name evidence="3" type="ORF">J2Z66_006720</name>
</gene>
<organism evidence="3 4">
    <name type="scientific">Paenibacillus eucommiae</name>
    <dbReference type="NCBI Taxonomy" id="1355755"/>
    <lineage>
        <taxon>Bacteria</taxon>
        <taxon>Bacillati</taxon>
        <taxon>Bacillota</taxon>
        <taxon>Bacilli</taxon>
        <taxon>Bacillales</taxon>
        <taxon>Paenibacillaceae</taxon>
        <taxon>Paenibacillus</taxon>
    </lineage>
</organism>
<evidence type="ECO:0000259" key="2">
    <source>
        <dbReference type="PROSITE" id="PS51352"/>
    </source>
</evidence>
<dbReference type="Gene3D" id="3.40.30.10">
    <property type="entry name" value="Glutaredoxin"/>
    <property type="match status" value="1"/>
</dbReference>
<dbReference type="PANTHER" id="PTHR42852:SF17">
    <property type="entry name" value="THIOREDOXIN-LIKE PROTEIN HI_1115"/>
    <property type="match status" value="1"/>
</dbReference>
<feature type="domain" description="Thioredoxin" evidence="2">
    <location>
        <begin position="68"/>
        <end position="205"/>
    </location>
</feature>
<reference evidence="3 4" key="1">
    <citation type="submission" date="2021-03" db="EMBL/GenBank/DDBJ databases">
        <title>Genomic Encyclopedia of Type Strains, Phase IV (KMG-IV): sequencing the most valuable type-strain genomes for metagenomic binning, comparative biology and taxonomic classification.</title>
        <authorList>
            <person name="Goeker M."/>
        </authorList>
    </citation>
    <scope>NUCLEOTIDE SEQUENCE [LARGE SCALE GENOMIC DNA]</scope>
    <source>
        <strain evidence="3 4">DSM 26048</strain>
    </source>
</reference>
<dbReference type="InterPro" id="IPR050553">
    <property type="entry name" value="Thioredoxin_ResA/DsbE_sf"/>
</dbReference>
<dbReference type="PROSITE" id="PS51352">
    <property type="entry name" value="THIOREDOXIN_2"/>
    <property type="match status" value="1"/>
</dbReference>
<protein>
    <submittedName>
        <fullName evidence="3">Peroxiredoxin</fullName>
    </submittedName>
</protein>
<dbReference type="EMBL" id="JAGGLB010000030">
    <property type="protein sequence ID" value="MBP1995078.1"/>
    <property type="molecule type" value="Genomic_DNA"/>
</dbReference>
<dbReference type="Proteomes" id="UP001519287">
    <property type="component" value="Unassembled WGS sequence"/>
</dbReference>
<dbReference type="SUPFAM" id="SSF52833">
    <property type="entry name" value="Thioredoxin-like"/>
    <property type="match status" value="1"/>
</dbReference>
<dbReference type="RefSeq" id="WP_209976893.1">
    <property type="nucleotide sequence ID" value="NZ_JAGGLB010000030.1"/>
</dbReference>
<evidence type="ECO:0000313" key="4">
    <source>
        <dbReference type="Proteomes" id="UP001519287"/>
    </source>
</evidence>
<dbReference type="InterPro" id="IPR000866">
    <property type="entry name" value="AhpC/TSA"/>
</dbReference>
<dbReference type="InterPro" id="IPR013766">
    <property type="entry name" value="Thioredoxin_domain"/>
</dbReference>
<evidence type="ECO:0000256" key="1">
    <source>
        <dbReference type="ARBA" id="ARBA00023157"/>
    </source>
</evidence>
<comment type="caution">
    <text evidence="3">The sequence shown here is derived from an EMBL/GenBank/DDBJ whole genome shotgun (WGS) entry which is preliminary data.</text>
</comment>
<proteinExistence type="predicted"/>
<name>A0ABS4J5H4_9BACL</name>
<sequence>MRKHIFLWGAVLSFVLISIYVTNNYSISSADTNRSSSALQSEAANSKEPANEAKATNAANAVVNEPEVEELEPAIDFTLTDLNGNKVSLKDLRGKNVYINFWTTWCKWCKKEMPDMEKIHQAYKDQDLIVLAIDVGEDKDKVSKYIEEHNYQFSVLLDSDKSVTRAYKVKSIPVSIFIDRNGNIAHQKVGFMTEEQMKAAIDELQ</sequence>
<dbReference type="Pfam" id="PF00578">
    <property type="entry name" value="AhpC-TSA"/>
    <property type="match status" value="1"/>
</dbReference>
<evidence type="ECO:0000313" key="3">
    <source>
        <dbReference type="EMBL" id="MBP1995078.1"/>
    </source>
</evidence>